<gene>
    <name evidence="1" type="ORF">IC795_18050</name>
</gene>
<dbReference type="EMBL" id="CP061565">
    <property type="protein sequence ID" value="QNX08784.1"/>
    <property type="molecule type" value="Genomic_DNA"/>
</dbReference>
<reference evidence="2" key="1">
    <citation type="submission" date="2020-09" db="EMBL/GenBank/DDBJ databases">
        <title>Clinical and molecular characterization of Acinetobacter seifertii in Taiwan.</title>
        <authorList>
            <person name="Li L.-H."/>
            <person name="Yang Y.-S."/>
            <person name="Sun J.-R."/>
            <person name="Huang T.-W."/>
            <person name="Huang W.-C."/>
            <person name="Wang Y.-C."/>
            <person name="Kuo T.-H."/>
            <person name="Kuo S.-C."/>
            <person name="Chen T.-L."/>
        </authorList>
    </citation>
    <scope>NUCLEOTIDE SEQUENCE [LARGE SCALE GENOMIC DNA]</scope>
    <source>
        <strain evidence="2">AS72</strain>
    </source>
</reference>
<sequence>MIIEKYDSDNYRVLLDKRWSLENLNDFSRLYLQNYAFLYCLENNKDNLRAVTLAPELNEYKLRDGLTYVNIYSLFVRHVPNKERPTVRAISYASPGFIELILNYEIAIKIALSIAAFIKGLTATAETYNKLHNIYLELGRKRKEKQNSLLKLDAENIKHTRKLNEELAKGLGFDSLEDMYKKIGDEEEVSKLLMAHYRRMKAMSKFVIEGKLKFPLE</sequence>
<dbReference type="RefSeq" id="WP_064785753.1">
    <property type="nucleotide sequence ID" value="NZ_BKJX01000172.1"/>
</dbReference>
<reference evidence="1 2" key="2">
    <citation type="submission" date="2020-09" db="EMBL/GenBank/DDBJ databases">
        <authorList>
            <person name="Chen F.-J."/>
            <person name="Lee Y.-T."/>
        </authorList>
    </citation>
    <scope>NUCLEOTIDE SEQUENCE [LARGE SCALE GENOMIC DNA]</scope>
    <source>
        <strain evidence="1 2">AS72</strain>
    </source>
</reference>
<dbReference type="AlphaFoldDB" id="A0A7H2Q101"/>
<dbReference type="Proteomes" id="UP000516745">
    <property type="component" value="Chromosome"/>
</dbReference>
<accession>A0A7H2Q101</accession>
<protein>
    <submittedName>
        <fullName evidence="1">Uncharacterized protein</fullName>
    </submittedName>
</protein>
<evidence type="ECO:0000313" key="1">
    <source>
        <dbReference type="EMBL" id="QNX08784.1"/>
    </source>
</evidence>
<name>A0A7H2Q101_9GAMM</name>
<evidence type="ECO:0000313" key="2">
    <source>
        <dbReference type="Proteomes" id="UP000516745"/>
    </source>
</evidence>
<proteinExistence type="predicted"/>
<organism evidence="1 2">
    <name type="scientific">Acinetobacter seifertii</name>
    <dbReference type="NCBI Taxonomy" id="1530123"/>
    <lineage>
        <taxon>Bacteria</taxon>
        <taxon>Pseudomonadati</taxon>
        <taxon>Pseudomonadota</taxon>
        <taxon>Gammaproteobacteria</taxon>
        <taxon>Moraxellales</taxon>
        <taxon>Moraxellaceae</taxon>
        <taxon>Acinetobacter</taxon>
        <taxon>Acinetobacter calcoaceticus/baumannii complex</taxon>
    </lineage>
</organism>